<keyword evidence="1" id="KW-1133">Transmembrane helix</keyword>
<proteinExistence type="predicted"/>
<accession>A0A238JS74</accession>
<name>A0A238JS74_9RHOB</name>
<sequence>MKLRHHSKIIYAVWAILLVACAMALWNGRWSVAFVSIATLGLSLLPEVVVRRFNVRLPVSFYIAITLFLFATLFLGEVFDFYERYWWWDVLLHGGSAMGFGLLGLIFVLLLFEGDRYAAPPLALAIIAFSVAMTIGALWEVFEFAMDQSFGMNMQKSGLVDTMWDLIVDAIGATAGATAGFLYLKGRERRGASRLIGEFVNLNRRLFRKFR</sequence>
<dbReference type="InterPro" id="IPR014509">
    <property type="entry name" value="YjdF-like"/>
</dbReference>
<evidence type="ECO:0008006" key="4">
    <source>
        <dbReference type="Google" id="ProtNLM"/>
    </source>
</evidence>
<feature type="transmembrane region" description="Helical" evidence="1">
    <location>
        <begin position="122"/>
        <end position="142"/>
    </location>
</feature>
<feature type="transmembrane region" description="Helical" evidence="1">
    <location>
        <begin position="162"/>
        <end position="184"/>
    </location>
</feature>
<feature type="transmembrane region" description="Helical" evidence="1">
    <location>
        <begin position="85"/>
        <end position="110"/>
    </location>
</feature>
<evidence type="ECO:0000313" key="2">
    <source>
        <dbReference type="EMBL" id="SMX33500.1"/>
    </source>
</evidence>
<organism evidence="2 3">
    <name type="scientific">Actibacterium lipolyticum</name>
    <dbReference type="NCBI Taxonomy" id="1524263"/>
    <lineage>
        <taxon>Bacteria</taxon>
        <taxon>Pseudomonadati</taxon>
        <taxon>Pseudomonadota</taxon>
        <taxon>Alphaproteobacteria</taxon>
        <taxon>Rhodobacterales</taxon>
        <taxon>Roseobacteraceae</taxon>
        <taxon>Actibacterium</taxon>
    </lineage>
</organism>
<dbReference type="Proteomes" id="UP000202922">
    <property type="component" value="Unassembled WGS sequence"/>
</dbReference>
<gene>
    <name evidence="2" type="ORF">COL8621_01036</name>
</gene>
<dbReference type="Pfam" id="PF09997">
    <property type="entry name" value="DUF2238"/>
    <property type="match status" value="1"/>
</dbReference>
<evidence type="ECO:0000256" key="1">
    <source>
        <dbReference type="SAM" id="Phobius"/>
    </source>
</evidence>
<dbReference type="PROSITE" id="PS51257">
    <property type="entry name" value="PROKAR_LIPOPROTEIN"/>
    <property type="match status" value="1"/>
</dbReference>
<keyword evidence="1" id="KW-0472">Membrane</keyword>
<keyword evidence="1" id="KW-0812">Transmembrane</keyword>
<evidence type="ECO:0000313" key="3">
    <source>
        <dbReference type="Proteomes" id="UP000202922"/>
    </source>
</evidence>
<dbReference type="EMBL" id="FXYE01000001">
    <property type="protein sequence ID" value="SMX33500.1"/>
    <property type="molecule type" value="Genomic_DNA"/>
</dbReference>
<dbReference type="AlphaFoldDB" id="A0A238JS74"/>
<feature type="transmembrane region" description="Helical" evidence="1">
    <location>
        <begin position="32"/>
        <end position="50"/>
    </location>
</feature>
<keyword evidence="3" id="KW-1185">Reference proteome</keyword>
<protein>
    <recommendedName>
        <fullName evidence="4">DUF2238 domain-containing protein</fullName>
    </recommendedName>
</protein>
<feature type="transmembrane region" description="Helical" evidence="1">
    <location>
        <begin position="9"/>
        <end position="26"/>
    </location>
</feature>
<dbReference type="RefSeq" id="WP_093966205.1">
    <property type="nucleotide sequence ID" value="NZ_FXYE01000001.1"/>
</dbReference>
<reference evidence="3" key="1">
    <citation type="submission" date="2017-05" db="EMBL/GenBank/DDBJ databases">
        <authorList>
            <person name="Rodrigo-Torres L."/>
            <person name="Arahal R. D."/>
            <person name="Lucena T."/>
        </authorList>
    </citation>
    <scope>NUCLEOTIDE SEQUENCE [LARGE SCALE GENOMIC DNA]</scope>
    <source>
        <strain evidence="3">CECT 8621</strain>
    </source>
</reference>
<dbReference type="OrthoDB" id="4966203at2"/>
<feature type="transmembrane region" description="Helical" evidence="1">
    <location>
        <begin position="59"/>
        <end position="79"/>
    </location>
</feature>